<dbReference type="EMBL" id="JASFZW010000012">
    <property type="protein sequence ID" value="KAK2076091.1"/>
    <property type="molecule type" value="Genomic_DNA"/>
</dbReference>
<evidence type="ECO:0000256" key="4">
    <source>
        <dbReference type="ARBA" id="ARBA00022824"/>
    </source>
</evidence>
<dbReference type="CDD" id="cd14943">
    <property type="entry name" value="TRAPPC5_Trs31"/>
    <property type="match status" value="1"/>
</dbReference>
<dbReference type="GO" id="GO:1990071">
    <property type="term" value="C:TRAPPII protein complex"/>
    <property type="evidence" value="ECO:0007669"/>
    <property type="project" value="TreeGrafter"/>
</dbReference>
<dbReference type="PANTHER" id="PTHR20902">
    <property type="entry name" value="41-2 PROTEIN ANTIGEN-RELATED"/>
    <property type="match status" value="1"/>
</dbReference>
<protein>
    <recommendedName>
        <fullName evidence="7">Trafficking protein particle complex subunit</fullName>
    </recommendedName>
</protein>
<comment type="subcellular location">
    <subcellularLocation>
        <location evidence="1">Endoplasmic reticulum</location>
    </subcellularLocation>
    <subcellularLocation>
        <location evidence="7">Golgi apparatus</location>
        <location evidence="7">cis-Golgi network</location>
    </subcellularLocation>
</comment>
<organism evidence="8 9">
    <name type="scientific">Prototheca wickerhamii</name>
    <dbReference type="NCBI Taxonomy" id="3111"/>
    <lineage>
        <taxon>Eukaryota</taxon>
        <taxon>Viridiplantae</taxon>
        <taxon>Chlorophyta</taxon>
        <taxon>core chlorophytes</taxon>
        <taxon>Trebouxiophyceae</taxon>
        <taxon>Chlorellales</taxon>
        <taxon>Chlorellaceae</taxon>
        <taxon>Prototheca</taxon>
    </lineage>
</organism>
<dbReference type="FunFam" id="3.30.1380.20:FF:000002">
    <property type="entry name" value="Trafficking protein particle complex subunit"/>
    <property type="match status" value="1"/>
</dbReference>
<evidence type="ECO:0000256" key="7">
    <source>
        <dbReference type="PIRNR" id="PIRNR017479"/>
    </source>
</evidence>
<evidence type="ECO:0000256" key="3">
    <source>
        <dbReference type="ARBA" id="ARBA00022448"/>
    </source>
</evidence>
<keyword evidence="4 7" id="KW-0256">Endoplasmic reticulum</keyword>
<evidence type="ECO:0000313" key="9">
    <source>
        <dbReference type="Proteomes" id="UP001255856"/>
    </source>
</evidence>
<reference evidence="8" key="1">
    <citation type="submission" date="2021-01" db="EMBL/GenBank/DDBJ databases">
        <authorList>
            <person name="Eckstrom K.M.E."/>
        </authorList>
    </citation>
    <scope>NUCLEOTIDE SEQUENCE</scope>
    <source>
        <strain evidence="8">UVCC 0001</strain>
    </source>
</reference>
<dbReference type="InterPro" id="IPR016696">
    <property type="entry name" value="TRAPP-I_su5"/>
</dbReference>
<comment type="similarity">
    <text evidence="2 7">Belongs to the TRAPP small subunits family. BET3 subfamily.</text>
</comment>
<name>A0AAD9IEM6_PROWI</name>
<dbReference type="InterPro" id="IPR024096">
    <property type="entry name" value="NO_sig/Golgi_transp_ligand-bd"/>
</dbReference>
<evidence type="ECO:0000256" key="6">
    <source>
        <dbReference type="ARBA" id="ARBA00023034"/>
    </source>
</evidence>
<keyword evidence="9" id="KW-1185">Reference proteome</keyword>
<dbReference type="PIRSF" id="PIRSF017479">
    <property type="entry name" value="TRAPP_I_complex_Trs31"/>
    <property type="match status" value="1"/>
</dbReference>
<dbReference type="PANTHER" id="PTHR20902:SF0">
    <property type="entry name" value="TRAFFICKING PROTEIN PARTICLE COMPLEX SUBUNIT 5"/>
    <property type="match status" value="1"/>
</dbReference>
<dbReference type="GO" id="GO:0006888">
    <property type="term" value="P:endoplasmic reticulum to Golgi vesicle-mediated transport"/>
    <property type="evidence" value="ECO:0007669"/>
    <property type="project" value="TreeGrafter"/>
</dbReference>
<evidence type="ECO:0000313" key="8">
    <source>
        <dbReference type="EMBL" id="KAK2076091.1"/>
    </source>
</evidence>
<comment type="caution">
    <text evidence="8">The sequence shown here is derived from an EMBL/GenBank/DDBJ whole genome shotgun (WGS) entry which is preliminary data.</text>
</comment>
<keyword evidence="5 7" id="KW-0931">ER-Golgi transport</keyword>
<evidence type="ECO:0000256" key="5">
    <source>
        <dbReference type="ARBA" id="ARBA00022892"/>
    </source>
</evidence>
<sequence>MHTFSYLFSELIQYCQARVSNIGELERRLDTVGFGVGIRLVELLVYRERNSRRDIRILDALRFVHSTLWRYLFGRTARDLEQSNNAEDEYMISDADLFVTRYVSVPRELGQLNCAAFVAGIIRGSLTGSGFSARVTAHNVAIPDQDQTKTTFLIKFDPEVLERERQLPAA</sequence>
<gene>
    <name evidence="8" type="ORF">QBZ16_001427</name>
</gene>
<accession>A0AAD9IEM6</accession>
<evidence type="ECO:0000256" key="1">
    <source>
        <dbReference type="ARBA" id="ARBA00004240"/>
    </source>
</evidence>
<keyword evidence="6 7" id="KW-0333">Golgi apparatus</keyword>
<dbReference type="GO" id="GO:1990072">
    <property type="term" value="C:TRAPPIII protein complex"/>
    <property type="evidence" value="ECO:0007669"/>
    <property type="project" value="TreeGrafter"/>
</dbReference>
<dbReference type="SUPFAM" id="SSF111126">
    <property type="entry name" value="Ligand-binding domain in the NO signalling and Golgi transport"/>
    <property type="match status" value="1"/>
</dbReference>
<dbReference type="Proteomes" id="UP001255856">
    <property type="component" value="Unassembled WGS sequence"/>
</dbReference>
<proteinExistence type="inferred from homology"/>
<dbReference type="GO" id="GO:0005783">
    <property type="term" value="C:endoplasmic reticulum"/>
    <property type="evidence" value="ECO:0007669"/>
    <property type="project" value="UniProtKB-SubCell"/>
</dbReference>
<dbReference type="InterPro" id="IPR007194">
    <property type="entry name" value="TRAPP_component"/>
</dbReference>
<keyword evidence="3 7" id="KW-0813">Transport</keyword>
<dbReference type="AlphaFoldDB" id="A0AAD9IEM6"/>
<comment type="subunit">
    <text evidence="7">Part of the multisubunit TRAPP (transport protein particle) complex.</text>
</comment>
<dbReference type="GO" id="GO:1990070">
    <property type="term" value="C:TRAPPI protein complex"/>
    <property type="evidence" value="ECO:0007669"/>
    <property type="project" value="TreeGrafter"/>
</dbReference>
<evidence type="ECO:0000256" key="2">
    <source>
        <dbReference type="ARBA" id="ARBA00006218"/>
    </source>
</evidence>
<dbReference type="Pfam" id="PF04051">
    <property type="entry name" value="TRAPP"/>
    <property type="match status" value="1"/>
</dbReference>
<dbReference type="Gene3D" id="3.30.1380.20">
    <property type="entry name" value="Trafficking protein particle complex subunit 3"/>
    <property type="match status" value="1"/>
</dbReference>